<reference evidence="2" key="1">
    <citation type="submission" date="2022-08" db="UniProtKB">
        <authorList>
            <consortium name="EnsemblMetazoa"/>
        </authorList>
    </citation>
    <scope>IDENTIFICATION</scope>
    <source>
        <strain evidence="2">05x7-T-G4-1.051#20</strain>
    </source>
</reference>
<feature type="region of interest" description="Disordered" evidence="1">
    <location>
        <begin position="29"/>
        <end position="68"/>
    </location>
</feature>
<name>A0A8W8NKT4_MAGGI</name>
<protein>
    <submittedName>
        <fullName evidence="2">Uncharacterized protein</fullName>
    </submittedName>
</protein>
<evidence type="ECO:0000256" key="1">
    <source>
        <dbReference type="SAM" id="MobiDB-lite"/>
    </source>
</evidence>
<feature type="compositionally biased region" description="Polar residues" evidence="1">
    <location>
        <begin position="30"/>
        <end position="68"/>
    </location>
</feature>
<sequence length="83" mass="9100">MEEAGTSFQSLVCAGRCFWTFVFESPVLHSPTSRQTTGNSGTFRSNPGTGRAVHSTSDPTGWGRNQNGRRSFGQFKCLEIVKL</sequence>
<keyword evidence="3" id="KW-1185">Reference proteome</keyword>
<evidence type="ECO:0000313" key="3">
    <source>
        <dbReference type="Proteomes" id="UP000005408"/>
    </source>
</evidence>
<dbReference type="EnsemblMetazoa" id="G62.1">
    <property type="protein sequence ID" value="G62.1:cds"/>
    <property type="gene ID" value="G62"/>
</dbReference>
<proteinExistence type="predicted"/>
<evidence type="ECO:0000313" key="2">
    <source>
        <dbReference type="EnsemblMetazoa" id="G62.1:cds"/>
    </source>
</evidence>
<accession>A0A8W8NKT4</accession>
<organism evidence="2 3">
    <name type="scientific">Magallana gigas</name>
    <name type="common">Pacific oyster</name>
    <name type="synonym">Crassostrea gigas</name>
    <dbReference type="NCBI Taxonomy" id="29159"/>
    <lineage>
        <taxon>Eukaryota</taxon>
        <taxon>Metazoa</taxon>
        <taxon>Spiralia</taxon>
        <taxon>Lophotrochozoa</taxon>
        <taxon>Mollusca</taxon>
        <taxon>Bivalvia</taxon>
        <taxon>Autobranchia</taxon>
        <taxon>Pteriomorphia</taxon>
        <taxon>Ostreida</taxon>
        <taxon>Ostreoidea</taxon>
        <taxon>Ostreidae</taxon>
        <taxon>Magallana</taxon>
    </lineage>
</organism>
<dbReference type="Proteomes" id="UP000005408">
    <property type="component" value="Unassembled WGS sequence"/>
</dbReference>
<dbReference type="AlphaFoldDB" id="A0A8W8NKT4"/>